<keyword evidence="1" id="KW-0695">RNA-directed DNA polymerase</keyword>
<dbReference type="AlphaFoldDB" id="A0A6G0YL63"/>
<sequence length="103" mass="11719">MPHAQTTPPYYSQISIDCQPLSNQYNPPPLHTHINWDNFHKSILQKTSLKIRLKTKNDIDEAPTHTPTSLIANFADDKALIATSHDPTVAFGTHPRTSLKWYK</sequence>
<keyword evidence="2" id="KW-1185">Reference proteome</keyword>
<protein>
    <submittedName>
        <fullName evidence="1">Putative RNA-directed DNA polymerase</fullName>
    </submittedName>
</protein>
<name>A0A6G0YL63_APHCR</name>
<organism evidence="1 2">
    <name type="scientific">Aphis craccivora</name>
    <name type="common">Cowpea aphid</name>
    <dbReference type="NCBI Taxonomy" id="307492"/>
    <lineage>
        <taxon>Eukaryota</taxon>
        <taxon>Metazoa</taxon>
        <taxon>Ecdysozoa</taxon>
        <taxon>Arthropoda</taxon>
        <taxon>Hexapoda</taxon>
        <taxon>Insecta</taxon>
        <taxon>Pterygota</taxon>
        <taxon>Neoptera</taxon>
        <taxon>Paraneoptera</taxon>
        <taxon>Hemiptera</taxon>
        <taxon>Sternorrhyncha</taxon>
        <taxon>Aphidomorpha</taxon>
        <taxon>Aphidoidea</taxon>
        <taxon>Aphididae</taxon>
        <taxon>Aphidini</taxon>
        <taxon>Aphis</taxon>
        <taxon>Aphis</taxon>
    </lineage>
</organism>
<dbReference type="Proteomes" id="UP000478052">
    <property type="component" value="Unassembled WGS sequence"/>
</dbReference>
<keyword evidence="1" id="KW-0548">Nucleotidyltransferase</keyword>
<gene>
    <name evidence="1" type="ORF">FWK35_00026939</name>
</gene>
<comment type="caution">
    <text evidence="1">The sequence shown here is derived from an EMBL/GenBank/DDBJ whole genome shotgun (WGS) entry which is preliminary data.</text>
</comment>
<evidence type="ECO:0000313" key="1">
    <source>
        <dbReference type="EMBL" id="KAF0758082.1"/>
    </source>
</evidence>
<proteinExistence type="predicted"/>
<accession>A0A6G0YL63</accession>
<evidence type="ECO:0000313" key="2">
    <source>
        <dbReference type="Proteomes" id="UP000478052"/>
    </source>
</evidence>
<keyword evidence="1" id="KW-0808">Transferase</keyword>
<dbReference type="OrthoDB" id="7474049at2759"/>
<reference evidence="1 2" key="1">
    <citation type="submission" date="2019-08" db="EMBL/GenBank/DDBJ databases">
        <title>Whole genome of Aphis craccivora.</title>
        <authorList>
            <person name="Voronova N.V."/>
            <person name="Shulinski R.S."/>
            <person name="Bandarenka Y.V."/>
            <person name="Zhorov D.G."/>
            <person name="Warner D."/>
        </authorList>
    </citation>
    <scope>NUCLEOTIDE SEQUENCE [LARGE SCALE GENOMIC DNA]</scope>
    <source>
        <strain evidence="1">180601</strain>
        <tissue evidence="1">Whole Body</tissue>
    </source>
</reference>
<dbReference type="EMBL" id="VUJU01003385">
    <property type="protein sequence ID" value="KAF0758082.1"/>
    <property type="molecule type" value="Genomic_DNA"/>
</dbReference>
<dbReference type="GO" id="GO:0003964">
    <property type="term" value="F:RNA-directed DNA polymerase activity"/>
    <property type="evidence" value="ECO:0007669"/>
    <property type="project" value="UniProtKB-KW"/>
</dbReference>